<keyword evidence="7" id="KW-1133">Transmembrane helix</keyword>
<evidence type="ECO:0000259" key="9">
    <source>
        <dbReference type="Pfam" id="PF11356"/>
    </source>
</evidence>
<proteinExistence type="predicted"/>
<protein>
    <submittedName>
        <fullName evidence="10">General secretion pathway protein</fullName>
    </submittedName>
</protein>
<dbReference type="SUPFAM" id="SSF50156">
    <property type="entry name" value="PDZ domain-like"/>
    <property type="match status" value="1"/>
</dbReference>
<keyword evidence="5" id="KW-0812">Transmembrane</keyword>
<gene>
    <name evidence="10" type="ORF">JX001_11375</name>
</gene>
<name>A0ABX7LSV4_9CAUL</name>
<evidence type="ECO:0000256" key="3">
    <source>
        <dbReference type="ARBA" id="ARBA00022475"/>
    </source>
</evidence>
<comment type="subcellular location">
    <subcellularLocation>
        <location evidence="1">Cell inner membrane</location>
    </subcellularLocation>
</comment>
<organism evidence="10 11">
    <name type="scientific">Brevundimonas fontaquae</name>
    <dbReference type="NCBI Taxonomy" id="2813778"/>
    <lineage>
        <taxon>Bacteria</taxon>
        <taxon>Pseudomonadati</taxon>
        <taxon>Pseudomonadota</taxon>
        <taxon>Alphaproteobacteria</taxon>
        <taxon>Caulobacterales</taxon>
        <taxon>Caulobacteraceae</taxon>
        <taxon>Brevundimonas</taxon>
    </lineage>
</organism>
<evidence type="ECO:0000256" key="1">
    <source>
        <dbReference type="ARBA" id="ARBA00004533"/>
    </source>
</evidence>
<evidence type="ECO:0000313" key="10">
    <source>
        <dbReference type="EMBL" id="QSF55891.1"/>
    </source>
</evidence>
<evidence type="ECO:0000256" key="6">
    <source>
        <dbReference type="ARBA" id="ARBA00022927"/>
    </source>
</evidence>
<dbReference type="EMBL" id="CP070968">
    <property type="protein sequence ID" value="QSF55891.1"/>
    <property type="molecule type" value="Genomic_DNA"/>
</dbReference>
<keyword evidence="11" id="KW-1185">Reference proteome</keyword>
<evidence type="ECO:0000256" key="4">
    <source>
        <dbReference type="ARBA" id="ARBA00022519"/>
    </source>
</evidence>
<evidence type="ECO:0000256" key="2">
    <source>
        <dbReference type="ARBA" id="ARBA00022448"/>
    </source>
</evidence>
<keyword evidence="2" id="KW-0813">Transport</keyword>
<dbReference type="Proteomes" id="UP000662957">
    <property type="component" value="Chromosome"/>
</dbReference>
<dbReference type="Gene3D" id="2.30.30.830">
    <property type="match status" value="1"/>
</dbReference>
<evidence type="ECO:0000313" key="11">
    <source>
        <dbReference type="Proteomes" id="UP000662957"/>
    </source>
</evidence>
<dbReference type="Gene3D" id="2.30.42.10">
    <property type="match status" value="1"/>
</dbReference>
<accession>A0ABX7LSV4</accession>
<keyword evidence="8" id="KW-0472">Membrane</keyword>
<feature type="domain" description="Type II secretion system protein GspC N-terminal" evidence="9">
    <location>
        <begin position="6"/>
        <end position="130"/>
    </location>
</feature>
<reference evidence="10 11" key="1">
    <citation type="submission" date="2021-02" db="EMBL/GenBank/DDBJ databases">
        <title>Brevundimonas sp. CS1 genome sequence.</title>
        <authorList>
            <person name="Lee K."/>
            <person name="Choi Y.-J."/>
            <person name="Son H.-R."/>
        </authorList>
    </citation>
    <scope>NUCLEOTIDE SEQUENCE [LARGE SCALE GENOMIC DNA]</scope>
    <source>
        <strain evidence="10 11">CS1</strain>
    </source>
</reference>
<dbReference type="InterPro" id="IPR024961">
    <property type="entry name" value="T2SS_GspC_N"/>
</dbReference>
<keyword evidence="4" id="KW-0997">Cell inner membrane</keyword>
<keyword evidence="3" id="KW-1003">Cell membrane</keyword>
<evidence type="ECO:0000256" key="5">
    <source>
        <dbReference type="ARBA" id="ARBA00022692"/>
    </source>
</evidence>
<sequence length="257" mass="26499">MAAEAVLVALLLVQAGRLVWIVVDPRAPSMAPLPQPPIKPADTSIFQRFDAFFRTGDVSSLADVTNTDATQLRLFGVRSGGSGDGSAIIGLADGRQISVGVGEEVEPGLVLKEVGQNYVTLARGQSVSRLIFSEVPVGAPPPPPPPAGEQVVGPIAPASAPSAPVAVVDPSRLMAQASLRPRMQGMAIKGFTVSGSGDHLAAAGLQSGDVILSVNGNELTGLDRIAALRGQLANSANAEVRFERAGQVQTTTIRTTR</sequence>
<dbReference type="Pfam" id="PF11356">
    <property type="entry name" value="T2SSC"/>
    <property type="match status" value="1"/>
</dbReference>
<evidence type="ECO:0000256" key="7">
    <source>
        <dbReference type="ARBA" id="ARBA00022989"/>
    </source>
</evidence>
<dbReference type="RefSeq" id="WP_165118649.1">
    <property type="nucleotide sequence ID" value="NZ_CP070968.1"/>
</dbReference>
<dbReference type="InterPro" id="IPR036034">
    <property type="entry name" value="PDZ_sf"/>
</dbReference>
<evidence type="ECO:0000256" key="8">
    <source>
        <dbReference type="ARBA" id="ARBA00023136"/>
    </source>
</evidence>
<keyword evidence="6" id="KW-0653">Protein transport</keyword>